<comment type="caution">
    <text evidence="1">The sequence shown here is derived from an EMBL/GenBank/DDBJ whole genome shotgun (WGS) entry which is preliminary data.</text>
</comment>
<reference evidence="1 2" key="1">
    <citation type="submission" date="2023-03" db="EMBL/GenBank/DDBJ databases">
        <title>Bacillus Genome Sequencing.</title>
        <authorList>
            <person name="Dunlap C."/>
        </authorList>
    </citation>
    <scope>NUCLEOTIDE SEQUENCE [LARGE SCALE GENOMIC DNA]</scope>
    <source>
        <strain evidence="1 2">NRS-1717</strain>
    </source>
</reference>
<organism evidence="1 2">
    <name type="scientific">Metabacillus fastidiosus</name>
    <dbReference type="NCBI Taxonomy" id="1458"/>
    <lineage>
        <taxon>Bacteria</taxon>
        <taxon>Bacillati</taxon>
        <taxon>Bacillota</taxon>
        <taxon>Bacilli</taxon>
        <taxon>Bacillales</taxon>
        <taxon>Bacillaceae</taxon>
        <taxon>Metabacillus</taxon>
    </lineage>
</organism>
<proteinExistence type="predicted"/>
<dbReference type="Proteomes" id="UP001342826">
    <property type="component" value="Unassembled WGS sequence"/>
</dbReference>
<dbReference type="GeneID" id="301140805"/>
<keyword evidence="2" id="KW-1185">Reference proteome</keyword>
<evidence type="ECO:0000313" key="1">
    <source>
        <dbReference type="EMBL" id="MED4403369.1"/>
    </source>
</evidence>
<sequence>MHKSVLDIIELLQERPVSSVRPDIIWSERLDTKIAAMPLKKLFPEDNEEKVYGLALQAAFFILNDSLSKAHDVLQDPLVYDKNETGDYWHALMHRKEGDYNNSKNWFPPVHPIHEQLNSKMREYLETQSVQDDGLQASLQKLSEQPTWDPSLFVDVVEEEVKKGFSDEARTILNNIQWIELELLLDFTCKHAFGKGIAELVPSV</sequence>
<name>A0ABU6P1Y3_9BACI</name>
<dbReference type="EMBL" id="JARTFS010000016">
    <property type="protein sequence ID" value="MED4403369.1"/>
    <property type="molecule type" value="Genomic_DNA"/>
</dbReference>
<evidence type="ECO:0000313" key="2">
    <source>
        <dbReference type="Proteomes" id="UP001342826"/>
    </source>
</evidence>
<protein>
    <submittedName>
        <fullName evidence="1">Uncharacterized protein</fullName>
    </submittedName>
</protein>
<accession>A0ABU6P1Y3</accession>
<gene>
    <name evidence="1" type="ORF">P9271_18850</name>
</gene>
<dbReference type="RefSeq" id="WP_066228408.1">
    <property type="nucleotide sequence ID" value="NZ_JARTFQ010000001.1"/>
</dbReference>